<dbReference type="EC" id="1.3.1.98" evidence="5 19"/>
<keyword evidence="16 19" id="KW-0961">Cell wall biogenesis/degradation</keyword>
<evidence type="ECO:0000256" key="6">
    <source>
        <dbReference type="ARBA" id="ARBA00015188"/>
    </source>
</evidence>
<dbReference type="InterPro" id="IPR003170">
    <property type="entry name" value="MurB"/>
</dbReference>
<dbReference type="RefSeq" id="WP_092207068.1">
    <property type="nucleotide sequence ID" value="NZ_FMUX01000001.1"/>
</dbReference>
<keyword evidence="14 19" id="KW-0560">Oxidoreductase</keyword>
<dbReference type="AlphaFoldDB" id="A0A1G5AC76"/>
<feature type="active site" evidence="19">
    <location>
        <position position="180"/>
    </location>
</feature>
<comment type="similarity">
    <text evidence="19">Belongs to the MurB family.</text>
</comment>
<protein>
    <recommendedName>
        <fullName evidence="6 19">UDP-N-acetylenolpyruvoylglucosamine reductase</fullName>
        <ecNumber evidence="5 19">1.3.1.98</ecNumber>
    </recommendedName>
    <alternativeName>
        <fullName evidence="17 19">UDP-N-acetylmuramate dehydrogenase</fullName>
    </alternativeName>
</protein>
<keyword evidence="12 19" id="KW-0133">Cell shape</keyword>
<name>A0A1G5AC76_9BACT</name>
<evidence type="ECO:0000313" key="22">
    <source>
        <dbReference type="Proteomes" id="UP000198870"/>
    </source>
</evidence>
<evidence type="ECO:0000256" key="16">
    <source>
        <dbReference type="ARBA" id="ARBA00023316"/>
    </source>
</evidence>
<gene>
    <name evidence="19" type="primary">murB</name>
    <name evidence="21" type="ORF">SAMN05216233_10131</name>
</gene>
<dbReference type="GO" id="GO:0071555">
    <property type="term" value="P:cell wall organization"/>
    <property type="evidence" value="ECO:0007669"/>
    <property type="project" value="UniProtKB-KW"/>
</dbReference>
<dbReference type="Gene3D" id="3.90.78.10">
    <property type="entry name" value="UDP-N-acetylenolpyruvoylglucosamine reductase, C-terminal domain"/>
    <property type="match status" value="1"/>
</dbReference>
<evidence type="ECO:0000256" key="1">
    <source>
        <dbReference type="ARBA" id="ARBA00001974"/>
    </source>
</evidence>
<comment type="cofactor">
    <cofactor evidence="1 19">
        <name>FAD</name>
        <dbReference type="ChEBI" id="CHEBI:57692"/>
    </cofactor>
</comment>
<evidence type="ECO:0000256" key="7">
    <source>
        <dbReference type="ARBA" id="ARBA00022490"/>
    </source>
</evidence>
<keyword evidence="7 19" id="KW-0963">Cytoplasm</keyword>
<evidence type="ECO:0000256" key="3">
    <source>
        <dbReference type="ARBA" id="ARBA00004496"/>
    </source>
</evidence>
<keyword evidence="13 19" id="KW-0573">Peptidoglycan synthesis</keyword>
<dbReference type="Proteomes" id="UP000198870">
    <property type="component" value="Unassembled WGS sequence"/>
</dbReference>
<proteinExistence type="inferred from homology"/>
<dbReference type="PROSITE" id="PS00729">
    <property type="entry name" value="AP_NUCLEASE_F2_1"/>
    <property type="match status" value="1"/>
</dbReference>
<dbReference type="GO" id="GO:0071949">
    <property type="term" value="F:FAD binding"/>
    <property type="evidence" value="ECO:0007669"/>
    <property type="project" value="InterPro"/>
</dbReference>
<comment type="catalytic activity">
    <reaction evidence="18 19">
        <text>UDP-N-acetyl-alpha-D-muramate + NADP(+) = UDP-N-acetyl-3-O-(1-carboxyvinyl)-alpha-D-glucosamine + NADPH + H(+)</text>
        <dbReference type="Rhea" id="RHEA:12248"/>
        <dbReference type="ChEBI" id="CHEBI:15378"/>
        <dbReference type="ChEBI" id="CHEBI:57783"/>
        <dbReference type="ChEBI" id="CHEBI:58349"/>
        <dbReference type="ChEBI" id="CHEBI:68483"/>
        <dbReference type="ChEBI" id="CHEBI:70757"/>
        <dbReference type="EC" id="1.3.1.98"/>
    </reaction>
</comment>
<dbReference type="NCBIfam" id="TIGR00179">
    <property type="entry name" value="murB"/>
    <property type="match status" value="1"/>
</dbReference>
<sequence length="315" mass="32648">MAALDPIAALSALYQGVLKKGEPMARHTTFKSGGPCDLYLEPGSLDDLRIAVAFLTQQGVPLTVVGDGTNLLVRDGGIEGAVISLAGLGTAIDEVREGNEIILTVPAGTKTQHLCRLAATRGLSGLSFATGIPGTVGGAMAMNAGTDANGFADIVDGLSVVDISGKTRMVPRNALEIGYRHLAIDGKTRHDNGFPIIVGVRLRLTPGECDTLVSEREALLSRRKASQPVGLASAGCFFKNPPEGPSAGKLIDDLGLKGEAVGGARVSELHANYLINAGGATTADILELAARIKARVKQAHGIELEEEVTLVGRET</sequence>
<evidence type="ECO:0000259" key="20">
    <source>
        <dbReference type="PROSITE" id="PS51387"/>
    </source>
</evidence>
<evidence type="ECO:0000256" key="2">
    <source>
        <dbReference type="ARBA" id="ARBA00003921"/>
    </source>
</evidence>
<evidence type="ECO:0000256" key="18">
    <source>
        <dbReference type="ARBA" id="ARBA00048914"/>
    </source>
</evidence>
<dbReference type="PANTHER" id="PTHR21071">
    <property type="entry name" value="UDP-N-ACETYLENOLPYRUVOYLGLUCOSAMINE REDUCTASE"/>
    <property type="match status" value="1"/>
</dbReference>
<organism evidence="21 22">
    <name type="scientific">Desulfoluna spongiiphila</name>
    <dbReference type="NCBI Taxonomy" id="419481"/>
    <lineage>
        <taxon>Bacteria</taxon>
        <taxon>Pseudomonadati</taxon>
        <taxon>Thermodesulfobacteriota</taxon>
        <taxon>Desulfobacteria</taxon>
        <taxon>Desulfobacterales</taxon>
        <taxon>Desulfolunaceae</taxon>
        <taxon>Desulfoluna</taxon>
    </lineage>
</organism>
<dbReference type="InterPro" id="IPR036318">
    <property type="entry name" value="FAD-bd_PCMH-like_sf"/>
</dbReference>
<evidence type="ECO:0000256" key="9">
    <source>
        <dbReference type="ARBA" id="ARBA00022630"/>
    </source>
</evidence>
<dbReference type="Gene3D" id="3.30.43.10">
    <property type="entry name" value="Uridine Diphospho-n-acetylenolpyruvylglucosamine Reductase, domain 2"/>
    <property type="match status" value="1"/>
</dbReference>
<keyword evidence="22" id="KW-1185">Reference proteome</keyword>
<keyword evidence="8 19" id="KW-0132">Cell division</keyword>
<dbReference type="HAMAP" id="MF_00037">
    <property type="entry name" value="MurB"/>
    <property type="match status" value="1"/>
</dbReference>
<dbReference type="OrthoDB" id="9804753at2"/>
<evidence type="ECO:0000256" key="17">
    <source>
        <dbReference type="ARBA" id="ARBA00031026"/>
    </source>
</evidence>
<dbReference type="GO" id="GO:0008270">
    <property type="term" value="F:zinc ion binding"/>
    <property type="evidence" value="ECO:0007669"/>
    <property type="project" value="InterPro"/>
</dbReference>
<feature type="active site" description="Proton donor" evidence="19">
    <location>
        <position position="236"/>
    </location>
</feature>
<feature type="domain" description="FAD-binding PCMH-type" evidence="20">
    <location>
        <begin position="32"/>
        <end position="207"/>
    </location>
</feature>
<dbReference type="PROSITE" id="PS51387">
    <property type="entry name" value="FAD_PCMH"/>
    <property type="match status" value="1"/>
</dbReference>
<dbReference type="InterPro" id="IPR018246">
    <property type="entry name" value="AP_endonuc_F2_Zn_BS"/>
</dbReference>
<dbReference type="GO" id="GO:0051301">
    <property type="term" value="P:cell division"/>
    <property type="evidence" value="ECO:0007669"/>
    <property type="project" value="UniProtKB-KW"/>
</dbReference>
<dbReference type="GO" id="GO:0008360">
    <property type="term" value="P:regulation of cell shape"/>
    <property type="evidence" value="ECO:0007669"/>
    <property type="project" value="UniProtKB-KW"/>
</dbReference>
<feature type="active site" evidence="19">
    <location>
        <position position="307"/>
    </location>
</feature>
<dbReference type="Gene3D" id="3.30.465.10">
    <property type="match status" value="1"/>
</dbReference>
<dbReference type="InterPro" id="IPR016166">
    <property type="entry name" value="FAD-bd_PCMH"/>
</dbReference>
<accession>A0A1G5AC76</accession>
<keyword evidence="15 19" id="KW-0131">Cell cycle</keyword>
<dbReference type="PANTHER" id="PTHR21071:SF4">
    <property type="entry name" value="UDP-N-ACETYLENOLPYRUVOYLGLUCOSAMINE REDUCTASE"/>
    <property type="match status" value="1"/>
</dbReference>
<dbReference type="Pfam" id="PF02873">
    <property type="entry name" value="MurB_C"/>
    <property type="match status" value="1"/>
</dbReference>
<evidence type="ECO:0000256" key="8">
    <source>
        <dbReference type="ARBA" id="ARBA00022618"/>
    </source>
</evidence>
<comment type="function">
    <text evidence="2 19">Cell wall formation.</text>
</comment>
<dbReference type="GO" id="GO:0008762">
    <property type="term" value="F:UDP-N-acetylmuramate dehydrogenase activity"/>
    <property type="evidence" value="ECO:0007669"/>
    <property type="project" value="UniProtKB-UniRule"/>
</dbReference>
<evidence type="ECO:0000256" key="15">
    <source>
        <dbReference type="ARBA" id="ARBA00023306"/>
    </source>
</evidence>
<comment type="pathway">
    <text evidence="4 19">Cell wall biogenesis; peptidoglycan biosynthesis.</text>
</comment>
<dbReference type="GO" id="GO:0005829">
    <property type="term" value="C:cytosol"/>
    <property type="evidence" value="ECO:0007669"/>
    <property type="project" value="TreeGrafter"/>
</dbReference>
<dbReference type="InterPro" id="IPR011601">
    <property type="entry name" value="MurB_C"/>
</dbReference>
<keyword evidence="9 19" id="KW-0285">Flavoprotein</keyword>
<evidence type="ECO:0000256" key="12">
    <source>
        <dbReference type="ARBA" id="ARBA00022960"/>
    </source>
</evidence>
<evidence type="ECO:0000313" key="21">
    <source>
        <dbReference type="EMBL" id="SCX75458.1"/>
    </source>
</evidence>
<keyword evidence="10 19" id="KW-0274">FAD</keyword>
<dbReference type="InterPro" id="IPR006094">
    <property type="entry name" value="Oxid_FAD_bind_N"/>
</dbReference>
<dbReference type="InterPro" id="IPR016169">
    <property type="entry name" value="FAD-bd_PCMH_sub2"/>
</dbReference>
<evidence type="ECO:0000256" key="5">
    <source>
        <dbReference type="ARBA" id="ARBA00012518"/>
    </source>
</evidence>
<dbReference type="Pfam" id="PF01565">
    <property type="entry name" value="FAD_binding_4"/>
    <property type="match status" value="1"/>
</dbReference>
<dbReference type="UniPathway" id="UPA00219"/>
<dbReference type="EMBL" id="FMUX01000001">
    <property type="protein sequence ID" value="SCX75458.1"/>
    <property type="molecule type" value="Genomic_DNA"/>
</dbReference>
<keyword evidence="11 19" id="KW-0521">NADP</keyword>
<evidence type="ECO:0000256" key="4">
    <source>
        <dbReference type="ARBA" id="ARBA00004752"/>
    </source>
</evidence>
<evidence type="ECO:0000256" key="11">
    <source>
        <dbReference type="ARBA" id="ARBA00022857"/>
    </source>
</evidence>
<dbReference type="SUPFAM" id="SSF56194">
    <property type="entry name" value="Uridine diphospho-N-Acetylenolpyruvylglucosamine reductase, MurB, C-terminal domain"/>
    <property type="match status" value="1"/>
</dbReference>
<dbReference type="NCBIfam" id="NF010480">
    <property type="entry name" value="PRK13905.1"/>
    <property type="match status" value="1"/>
</dbReference>
<comment type="subcellular location">
    <subcellularLocation>
        <location evidence="3 19">Cytoplasm</location>
    </subcellularLocation>
</comment>
<dbReference type="GO" id="GO:0009252">
    <property type="term" value="P:peptidoglycan biosynthetic process"/>
    <property type="evidence" value="ECO:0007669"/>
    <property type="project" value="UniProtKB-UniRule"/>
</dbReference>
<evidence type="ECO:0000256" key="19">
    <source>
        <dbReference type="HAMAP-Rule" id="MF_00037"/>
    </source>
</evidence>
<dbReference type="SUPFAM" id="SSF56176">
    <property type="entry name" value="FAD-binding/transporter-associated domain-like"/>
    <property type="match status" value="1"/>
</dbReference>
<dbReference type="InterPro" id="IPR036635">
    <property type="entry name" value="MurB_C_sf"/>
</dbReference>
<evidence type="ECO:0000256" key="13">
    <source>
        <dbReference type="ARBA" id="ARBA00022984"/>
    </source>
</evidence>
<evidence type="ECO:0000256" key="10">
    <source>
        <dbReference type="ARBA" id="ARBA00022827"/>
    </source>
</evidence>
<dbReference type="InterPro" id="IPR016167">
    <property type="entry name" value="FAD-bd_PCMH_sub1"/>
</dbReference>
<evidence type="ECO:0000256" key="14">
    <source>
        <dbReference type="ARBA" id="ARBA00023002"/>
    </source>
</evidence>
<dbReference type="STRING" id="419481.SAMN05216233_10131"/>
<reference evidence="21 22" key="1">
    <citation type="submission" date="2016-10" db="EMBL/GenBank/DDBJ databases">
        <authorList>
            <person name="de Groot N.N."/>
        </authorList>
    </citation>
    <scope>NUCLEOTIDE SEQUENCE [LARGE SCALE GENOMIC DNA]</scope>
    <source>
        <strain evidence="21 22">AA1</strain>
    </source>
</reference>